<keyword evidence="1" id="KW-0472">Membrane</keyword>
<dbReference type="EMBL" id="FR904398">
    <property type="protein sequence ID" value="CDQ62129.1"/>
    <property type="molecule type" value="Genomic_DNA"/>
</dbReference>
<feature type="transmembrane region" description="Helical" evidence="1">
    <location>
        <begin position="99"/>
        <end position="121"/>
    </location>
</feature>
<reference evidence="2" key="1">
    <citation type="journal article" date="2014" name="Nat. Commun.">
        <title>The rainbow trout genome provides novel insights into evolution after whole-genome duplication in vertebrates.</title>
        <authorList>
            <person name="Berthelot C."/>
            <person name="Brunet F."/>
            <person name="Chalopin D."/>
            <person name="Juanchich A."/>
            <person name="Bernard M."/>
            <person name="Noel B."/>
            <person name="Bento P."/>
            <person name="Da Silva C."/>
            <person name="Labadie K."/>
            <person name="Alberti A."/>
            <person name="Aury J.M."/>
            <person name="Louis A."/>
            <person name="Dehais P."/>
            <person name="Bardou P."/>
            <person name="Montfort J."/>
            <person name="Klopp C."/>
            <person name="Cabau C."/>
            <person name="Gaspin C."/>
            <person name="Thorgaard G.H."/>
            <person name="Boussaha M."/>
            <person name="Quillet E."/>
            <person name="Guyomard R."/>
            <person name="Galiana D."/>
            <person name="Bobe J."/>
            <person name="Volff J.N."/>
            <person name="Genet C."/>
            <person name="Wincker P."/>
            <person name="Jaillon O."/>
            <person name="Roest Crollius H."/>
            <person name="Guiguen Y."/>
        </authorList>
    </citation>
    <scope>NUCLEOTIDE SEQUENCE [LARGE SCALE GENOMIC DNA]</scope>
</reference>
<dbReference type="GO" id="GO:1905515">
    <property type="term" value="P:non-motile cilium assembly"/>
    <property type="evidence" value="ECO:0007669"/>
    <property type="project" value="TreeGrafter"/>
</dbReference>
<proteinExistence type="predicted"/>
<evidence type="ECO:0000256" key="1">
    <source>
        <dbReference type="SAM" id="Phobius"/>
    </source>
</evidence>
<keyword evidence="1" id="KW-1133">Transmembrane helix</keyword>
<dbReference type="Proteomes" id="UP000193380">
    <property type="component" value="Unassembled WGS sequence"/>
</dbReference>
<name>A0A060WA62_ONCMY</name>
<protein>
    <submittedName>
        <fullName evidence="2">Uncharacterized protein</fullName>
    </submittedName>
</protein>
<dbReference type="PANTHER" id="PTHR20837">
    <property type="entry name" value="CENTROSOMAL PROTEIN-RELATED"/>
    <property type="match status" value="1"/>
</dbReference>
<dbReference type="InterPro" id="IPR052434">
    <property type="entry name" value="Tectonic-like_complex_comp"/>
</dbReference>
<dbReference type="AlphaFoldDB" id="A0A060WA62"/>
<dbReference type="GO" id="GO:1904491">
    <property type="term" value="P:protein localization to ciliary transition zone"/>
    <property type="evidence" value="ECO:0007669"/>
    <property type="project" value="TreeGrafter"/>
</dbReference>
<sequence>MASGPNASRLEWIRDLHFDPNYPANTKLTELIRACEQRDRATGHFRLHALEEEFDFTTEEQLEKSRHFGLLHLCSTHAVDVSPSNPIPLHNRDITEPMFAVMPFSLLVLFQISLCCLANSYSMVIVMEMFGYTAQTDLGPDGFIK</sequence>
<dbReference type="GO" id="GO:0035869">
    <property type="term" value="C:ciliary transition zone"/>
    <property type="evidence" value="ECO:0007669"/>
    <property type="project" value="TreeGrafter"/>
</dbReference>
<gene>
    <name evidence="2" type="ORF">GSONMT00066590001</name>
</gene>
<evidence type="ECO:0000313" key="2">
    <source>
        <dbReference type="EMBL" id="CDQ62129.1"/>
    </source>
</evidence>
<organism evidence="2 3">
    <name type="scientific">Oncorhynchus mykiss</name>
    <name type="common">Rainbow trout</name>
    <name type="synonym">Salmo gairdneri</name>
    <dbReference type="NCBI Taxonomy" id="8022"/>
    <lineage>
        <taxon>Eukaryota</taxon>
        <taxon>Metazoa</taxon>
        <taxon>Chordata</taxon>
        <taxon>Craniata</taxon>
        <taxon>Vertebrata</taxon>
        <taxon>Euteleostomi</taxon>
        <taxon>Actinopterygii</taxon>
        <taxon>Neopterygii</taxon>
        <taxon>Teleostei</taxon>
        <taxon>Protacanthopterygii</taxon>
        <taxon>Salmoniformes</taxon>
        <taxon>Salmonidae</taxon>
        <taxon>Salmoninae</taxon>
        <taxon>Oncorhynchus</taxon>
    </lineage>
</organism>
<accession>A0A060WA62</accession>
<evidence type="ECO:0000313" key="3">
    <source>
        <dbReference type="Proteomes" id="UP000193380"/>
    </source>
</evidence>
<reference evidence="2" key="2">
    <citation type="submission" date="2014-03" db="EMBL/GenBank/DDBJ databases">
        <authorList>
            <person name="Genoscope - CEA"/>
        </authorList>
    </citation>
    <scope>NUCLEOTIDE SEQUENCE</scope>
</reference>
<dbReference type="PaxDb" id="8022-A0A060WA62"/>
<dbReference type="STRING" id="8022.A0A060WA62"/>
<keyword evidence="1" id="KW-0812">Transmembrane</keyword>
<dbReference type="PANTHER" id="PTHR20837:SF2">
    <property type="entry name" value="PROTEIN CC2D2B"/>
    <property type="match status" value="1"/>
</dbReference>